<evidence type="ECO:0000256" key="2">
    <source>
        <dbReference type="SAM" id="Phobius"/>
    </source>
</evidence>
<dbReference type="Proteomes" id="UP000598633">
    <property type="component" value="Unassembled WGS sequence"/>
</dbReference>
<protein>
    <submittedName>
        <fullName evidence="3">Cytochrome C</fullName>
    </submittedName>
</protein>
<evidence type="ECO:0000256" key="1">
    <source>
        <dbReference type="ARBA" id="ARBA00022729"/>
    </source>
</evidence>
<comment type="caution">
    <text evidence="3">The sequence shown here is derived from an EMBL/GenBank/DDBJ whole genome shotgun (WGS) entry which is preliminary data.</text>
</comment>
<dbReference type="InterPro" id="IPR051829">
    <property type="entry name" value="Multiheme_Cytochr_ET"/>
</dbReference>
<keyword evidence="2" id="KW-0812">Transmembrane</keyword>
<dbReference type="Gene3D" id="1.10.287.3080">
    <property type="match status" value="1"/>
</dbReference>
<proteinExistence type="predicted"/>
<name>A0A8J7CE45_9BACT</name>
<reference evidence="3 4" key="1">
    <citation type="submission" date="2020-08" db="EMBL/GenBank/DDBJ databases">
        <title>Acidobacteriota in marine sediments use diverse sulfur dissimilation pathways.</title>
        <authorList>
            <person name="Wasmund K."/>
        </authorList>
    </citation>
    <scope>NUCLEOTIDE SEQUENCE [LARGE SCALE GENOMIC DNA]</scope>
    <source>
        <strain evidence="3">MAG AM3-A</strain>
    </source>
</reference>
<accession>A0A8J7CE45</accession>
<dbReference type="InterPro" id="IPR036280">
    <property type="entry name" value="Multihaem_cyt_sf"/>
</dbReference>
<gene>
    <name evidence="3" type="ORF">IFJ97_00340</name>
</gene>
<organism evidence="3 4">
    <name type="scientific">Candidatus Sulfomarinibacter kjeldsenii</name>
    <dbReference type="NCBI Taxonomy" id="2885994"/>
    <lineage>
        <taxon>Bacteria</taxon>
        <taxon>Pseudomonadati</taxon>
        <taxon>Acidobacteriota</taxon>
        <taxon>Thermoanaerobaculia</taxon>
        <taxon>Thermoanaerobaculales</taxon>
        <taxon>Candidatus Sulfomarinibacteraceae</taxon>
        <taxon>Candidatus Sulfomarinibacter</taxon>
    </lineage>
</organism>
<sequence length="163" mass="17959">MNPESPLIHAKHVFRAAILLLAVLIAMLLGRSLFVPETWGEFGPYRGAAVAEHRDKPIRHGGNDSCAMCHDAEYAEHAGGEHASVQCESCHGPVAFHVDLEEGEVVAEMPVHRSRELCELCHLRLEARPADFPQVDVREHVLSNGGEFTPDACFECHDPHSPI</sequence>
<dbReference type="EMBL" id="JACXWA010000006">
    <property type="protein sequence ID" value="MBD3869792.1"/>
    <property type="molecule type" value="Genomic_DNA"/>
</dbReference>
<dbReference type="SUPFAM" id="SSF48695">
    <property type="entry name" value="Multiheme cytochromes"/>
    <property type="match status" value="1"/>
</dbReference>
<dbReference type="AlphaFoldDB" id="A0A8J7CE45"/>
<keyword evidence="2" id="KW-1133">Transmembrane helix</keyword>
<keyword evidence="1" id="KW-0732">Signal</keyword>
<evidence type="ECO:0000313" key="3">
    <source>
        <dbReference type="EMBL" id="MBD3869792.1"/>
    </source>
</evidence>
<evidence type="ECO:0000313" key="4">
    <source>
        <dbReference type="Proteomes" id="UP000598633"/>
    </source>
</evidence>
<feature type="transmembrane region" description="Helical" evidence="2">
    <location>
        <begin position="12"/>
        <end position="30"/>
    </location>
</feature>
<dbReference type="PANTHER" id="PTHR35038">
    <property type="entry name" value="DISSIMILATORY SULFITE REDUCTASE SIRA"/>
    <property type="match status" value="1"/>
</dbReference>
<dbReference type="PANTHER" id="PTHR35038:SF8">
    <property type="entry name" value="C-TYPE POLYHEME CYTOCHROME OMCC"/>
    <property type="match status" value="1"/>
</dbReference>
<keyword evidence="2" id="KW-0472">Membrane</keyword>